<gene>
    <name evidence="4" type="ORF">C3928_14275</name>
</gene>
<dbReference type="Pfam" id="PF00180">
    <property type="entry name" value="Iso_dh"/>
    <property type="match status" value="1"/>
</dbReference>
<evidence type="ECO:0000313" key="4">
    <source>
        <dbReference type="EMBL" id="PPK29138.1"/>
    </source>
</evidence>
<dbReference type="GO" id="GO:0006099">
    <property type="term" value="P:tricarboxylic acid cycle"/>
    <property type="evidence" value="ECO:0007669"/>
    <property type="project" value="TreeGrafter"/>
</dbReference>
<comment type="similarity">
    <text evidence="1">Belongs to the isocitrate and isopropylmalate dehydrogenases family.</text>
</comment>
<evidence type="ECO:0000313" key="5">
    <source>
        <dbReference type="Proteomes" id="UP000239239"/>
    </source>
</evidence>
<dbReference type="SUPFAM" id="SSF53659">
    <property type="entry name" value="Isocitrate/Isopropylmalate dehydrogenase-like"/>
    <property type="match status" value="1"/>
</dbReference>
<sequence length="615" mass="67760">MKSTDPIKIAVLPGDGIGIEVTEATLPVFEVLDVPATLSYGDIGWEFWKKEGTAIPSRTWQLIASSDTILLGAITSKPQREAKQELSKALRKSNPYYVSPVIQLRQGLDLFANVRPCFSIDDQSKPFNFCIIRENSEGLYCGFDYFPLPKAIHNLLAESQHWQTIPADEASCALRLQSKPGLTRLFDFAFNHAIQIGMHRVTLADKPNVLRESGEFARKIFENTAQRYPKIQADILNVDAVALWLIKSPEKFGVIVAENMFGDILSDVGAGVMGGLGLAPSANIGDKGSYFEPVHGSGPRMKKNCANPSAMFLTISMLLNHFGYPDRAKIIVNAVMQVIQEKRFITYDLGGHATTTDMANAVIEHCARLMASCLSTECNPVPKQNLLESDTTSHLLQQLMNCNSAEISDALDACGIEGGLLNIKPLSPGMKMVGPAYTIQYLPREKKEAAFHNAANYIDKVPGHSVIVIDNNGQTDCTVWGDLLTHTALRNNIIGTVVHGAVRDVESIRSTNYPVFCAGIYMRSGKNRVYKANEQCPLFINGVTINPGDIIFADDNGVLVIPNDLLQEVVNKALVIRLTEERIKTAIASGSTLEQAREDYYYEQPWLGINKKREP</sequence>
<dbReference type="GO" id="GO:0004449">
    <property type="term" value="F:isocitrate dehydrogenase (NAD+) activity"/>
    <property type="evidence" value="ECO:0007669"/>
    <property type="project" value="TreeGrafter"/>
</dbReference>
<dbReference type="EMBL" id="PQWY01000019">
    <property type="protein sequence ID" value="PPK29138.1"/>
    <property type="molecule type" value="Genomic_DNA"/>
</dbReference>
<dbReference type="PANTHER" id="PTHR11835">
    <property type="entry name" value="DECARBOXYLATING DEHYDROGENASES-ISOCITRATE, ISOPROPYLMALATE, TARTRATE"/>
    <property type="match status" value="1"/>
</dbReference>
<keyword evidence="3" id="KW-0460">Magnesium</keyword>
<dbReference type="CDD" id="cd16841">
    <property type="entry name" value="RraA_family"/>
    <property type="match status" value="1"/>
</dbReference>
<accession>A0A2S6EVD0</accession>
<reference evidence="4 5" key="1">
    <citation type="submission" date="2018-02" db="EMBL/GenBank/DDBJ databases">
        <title>Draft genome sequences of four Legionella pneumophila clinical strains isolated in Ontario.</title>
        <authorList>
            <person name="Fortuna A."/>
            <person name="Ramnarine R."/>
            <person name="Li A."/>
            <person name="Frantz C."/>
            <person name="Mallo G."/>
        </authorList>
    </citation>
    <scope>NUCLEOTIDE SEQUENCE [LARGE SCALE GENOMIC DNA]</scope>
    <source>
        <strain evidence="4 5">LG61</strain>
    </source>
</reference>
<dbReference type="PANTHER" id="PTHR11835:SF34">
    <property type="entry name" value="ISOCITRATE DEHYDROGENASE [NAD] SUBUNIT ALPHA, MITOCHONDRIAL"/>
    <property type="match status" value="1"/>
</dbReference>
<comment type="caution">
    <text evidence="4">The sequence shown here is derived from an EMBL/GenBank/DDBJ whole genome shotgun (WGS) entry which is preliminary data.</text>
</comment>
<dbReference type="AlphaFoldDB" id="A0A2S6EVD0"/>
<dbReference type="Gene3D" id="1.20.5.3070">
    <property type="match status" value="1"/>
</dbReference>
<dbReference type="InterPro" id="IPR005493">
    <property type="entry name" value="RraA/RraA-like"/>
</dbReference>
<dbReference type="Gene3D" id="3.40.718.10">
    <property type="entry name" value="Isopropylmalate Dehydrogenase"/>
    <property type="match status" value="1"/>
</dbReference>
<dbReference type="OrthoDB" id="9812532at2"/>
<organism evidence="4 5">
    <name type="scientific">Legionella pneumophila</name>
    <dbReference type="NCBI Taxonomy" id="446"/>
    <lineage>
        <taxon>Bacteria</taxon>
        <taxon>Pseudomonadati</taxon>
        <taxon>Pseudomonadota</taxon>
        <taxon>Gammaproteobacteria</taxon>
        <taxon>Legionellales</taxon>
        <taxon>Legionellaceae</taxon>
        <taxon>Legionella</taxon>
    </lineage>
</organism>
<dbReference type="Pfam" id="PF03737">
    <property type="entry name" value="RraA-like"/>
    <property type="match status" value="1"/>
</dbReference>
<dbReference type="GO" id="GO:0051287">
    <property type="term" value="F:NAD binding"/>
    <property type="evidence" value="ECO:0007669"/>
    <property type="project" value="InterPro"/>
</dbReference>
<proteinExistence type="inferred from homology"/>
<dbReference type="InterPro" id="IPR024084">
    <property type="entry name" value="IsoPropMal-DH-like_dom"/>
</dbReference>
<dbReference type="GO" id="GO:0006102">
    <property type="term" value="P:isocitrate metabolic process"/>
    <property type="evidence" value="ECO:0007669"/>
    <property type="project" value="TreeGrafter"/>
</dbReference>
<keyword evidence="3" id="KW-0479">Metal-binding</keyword>
<dbReference type="GO" id="GO:0000287">
    <property type="term" value="F:magnesium ion binding"/>
    <property type="evidence" value="ECO:0007669"/>
    <property type="project" value="InterPro"/>
</dbReference>
<dbReference type="InterPro" id="IPR036704">
    <property type="entry name" value="RraA/RraA-like_sf"/>
</dbReference>
<evidence type="ECO:0000256" key="1">
    <source>
        <dbReference type="ARBA" id="ARBA00007769"/>
    </source>
</evidence>
<protein>
    <submittedName>
        <fullName evidence="4">Isocitrate/isopropylmalate dehydrogenase family protein</fullName>
    </submittedName>
</protein>
<evidence type="ECO:0000256" key="2">
    <source>
        <dbReference type="ARBA" id="ARBA00023002"/>
    </source>
</evidence>
<dbReference type="Gene3D" id="3.50.30.40">
    <property type="entry name" value="Ribonuclease E inhibitor RraA/RraA-like"/>
    <property type="match status" value="1"/>
</dbReference>
<dbReference type="PROSITE" id="PS00470">
    <property type="entry name" value="IDH_IMDH"/>
    <property type="match status" value="1"/>
</dbReference>
<dbReference type="SMART" id="SM01329">
    <property type="entry name" value="Iso_dh"/>
    <property type="match status" value="1"/>
</dbReference>
<dbReference type="SUPFAM" id="SSF89562">
    <property type="entry name" value="RraA-like"/>
    <property type="match status" value="1"/>
</dbReference>
<feature type="binding site" evidence="3">
    <location>
        <position position="504"/>
    </location>
    <ligand>
        <name>Mg(2+)</name>
        <dbReference type="ChEBI" id="CHEBI:18420"/>
    </ligand>
</feature>
<comment type="cofactor">
    <cofactor evidence="3">
        <name>Mg(2+)</name>
        <dbReference type="ChEBI" id="CHEBI:18420"/>
    </cofactor>
</comment>
<evidence type="ECO:0000256" key="3">
    <source>
        <dbReference type="PIRSR" id="PIRSR605493-1"/>
    </source>
</evidence>
<dbReference type="InterPro" id="IPR019818">
    <property type="entry name" value="IsoCit/isopropylmalate_DH_CS"/>
</dbReference>
<name>A0A2S6EVD0_LEGPN</name>
<dbReference type="RefSeq" id="WP_027229041.1">
    <property type="nucleotide sequence ID" value="NZ_CP017601.1"/>
</dbReference>
<dbReference type="Proteomes" id="UP000239239">
    <property type="component" value="Unassembled WGS sequence"/>
</dbReference>
<feature type="binding site" evidence="3">
    <location>
        <position position="503"/>
    </location>
    <ligand>
        <name>substrate</name>
    </ligand>
</feature>
<keyword evidence="2" id="KW-0560">Oxidoreductase</keyword>
<feature type="binding site" evidence="3">
    <location>
        <begin position="481"/>
        <end position="484"/>
    </location>
    <ligand>
        <name>substrate</name>
    </ligand>
</feature>